<keyword evidence="2" id="KW-0489">Methyltransferase</keyword>
<dbReference type="GO" id="GO:0008168">
    <property type="term" value="F:methyltransferase activity"/>
    <property type="evidence" value="ECO:0007669"/>
    <property type="project" value="UniProtKB-KW"/>
</dbReference>
<dbReference type="InterPro" id="IPR029063">
    <property type="entry name" value="SAM-dependent_MTases_sf"/>
</dbReference>
<keyword evidence="2" id="KW-0808">Transferase</keyword>
<feature type="coiled-coil region" evidence="1">
    <location>
        <begin position="272"/>
        <end position="365"/>
    </location>
</feature>
<evidence type="ECO:0000256" key="1">
    <source>
        <dbReference type="SAM" id="Coils"/>
    </source>
</evidence>
<dbReference type="Gene3D" id="3.20.20.80">
    <property type="entry name" value="Glycosidases"/>
    <property type="match status" value="1"/>
</dbReference>
<dbReference type="OrthoDB" id="9816424at2"/>
<dbReference type="SUPFAM" id="SSF53448">
    <property type="entry name" value="Nucleotide-diphospho-sugar transferases"/>
    <property type="match status" value="1"/>
</dbReference>
<dbReference type="InterPro" id="IPR007739">
    <property type="entry name" value="RgpF"/>
</dbReference>
<dbReference type="GO" id="GO:0032259">
    <property type="term" value="P:methylation"/>
    <property type="evidence" value="ECO:0007669"/>
    <property type="project" value="UniProtKB-KW"/>
</dbReference>
<dbReference type="SUPFAM" id="SSF53335">
    <property type="entry name" value="S-adenosyl-L-methionine-dependent methyltransferases"/>
    <property type="match status" value="1"/>
</dbReference>
<dbReference type="InterPro" id="IPR029044">
    <property type="entry name" value="Nucleotide-diphossugar_trans"/>
</dbReference>
<dbReference type="InterPro" id="IPR032719">
    <property type="entry name" value="WbsX"/>
</dbReference>
<dbReference type="PANTHER" id="PTHR41244:SF1">
    <property type="entry name" value="GLYCOSYLTRANSFERASE"/>
    <property type="match status" value="1"/>
</dbReference>
<evidence type="ECO:0000313" key="3">
    <source>
        <dbReference type="Proteomes" id="UP000249453"/>
    </source>
</evidence>
<proteinExistence type="predicted"/>
<reference evidence="2 3" key="1">
    <citation type="submission" date="2018-06" db="EMBL/GenBank/DDBJ databases">
        <title>Genomic Encyclopedia of Type Strains, Phase IV (KMG-IV): sequencing the most valuable type-strain genomes for metagenomic binning, comparative biology and taxonomic classification.</title>
        <authorList>
            <person name="Goeker M."/>
        </authorList>
    </citation>
    <scope>NUCLEOTIDE SEQUENCE [LARGE SCALE GENOMIC DNA]</scope>
    <source>
        <strain evidence="2 3">DSM 26720</strain>
    </source>
</reference>
<name>A0A364JXR7_9HYPH</name>
<sequence length="1587" mass="182459">MKVTSENKSVIDKESYNTDNELIVDIVSSLNIGDEFFWTPDRLVPFEHWVGHIPFIFWLVKVAKPERFVELGTHRGNSYCAMCQAVAALQIAATGTAVDTWQGDVHMAREEGLFEEIQAYHNPRYSSFSTLLRATFDEARPYFADHSIDLLHIDGTHTYDAVRHDFQHWKSAMSDRGLVLFHDIEVRRSDFGVWRLWEELSAEFPSIAFRHSHGLGVIAVGAKQPAEVEALFKFAKQPEAEARIRSLFSSRGSALVNRLLLSQTREGFAQHVHAAEQQAQLLQTQVDEARTRIVQLTEELEQAKLLQAQVDEAQSQLAQLTDEMERAHNKLADAQAKNEQLDVELNLLASELQQARNDVTMQRRRTQSFQQQLNDEVLARKNVEHSYNTIVSSTSWRLTSPLRAILSRMPRASRFGRRGLKAIWWTVSGQLPARIRARGAAQKAALSQGELKRSTNILSIPLQFIERAGGMRSASRIAYGVLQREGIRGLLVRIRRYKDRAVRHQSQASSSSRLNIVPYYLDPNPHQKAPVVDKDMQLAVHVHLHYIDMLETILERLKNIPVPFDLYISINTFKDHKEIHSDCVSYLGNLRNIYIERVPNRGRDIAPMIVQFGERLSQYDVIGHFHTKKSPHNVSLSSWSDELFNILLGKKDDDTYTVGQILNLLKQRAKIVFPQESTRIVKTPNGWGDNFDIARDLVEKYAKFSFDENLQIAFPEGFMFWARGSALREFLNLPLSFDDFPVEPIPSDGTIAHALERLILPFAEQSDGEFIRLYQTDSIKDYRYFENQKDYAAELENSDVKVLSYYLPQFHPTPENDEWHGTGFTEWTKVRATNPLFEGHYQQHIPHRDSGYYMLDNPDILRKQAEQMRKSGVYGQVFYHYWFGGRMILEEPARMLLENKDIPMRFCFCWANENWTRRWDGNESEILLGQSYSPQDAKAFIDYLIPFFKDERYIKSNGRPLLFVYRPSHIETAQDYVAIWREACKAAGLKEPYVVAVLTRGATDPREFGMDAGVERVLHDWTNGCVPDIKDRLKQYLLMKGSVLSYPEVAEFYSAQKDPKDYTYFRSIVPMWDNTPRYGVEGIMLHGGTPVVFQRWLENLIDYSRKHLSTDERFVLVNAWNEWAEGAHLEPDTRHGYAYLNSVGRALTGTPYSSLFNEEAALGPDVKVLLSIPEIVIDKLDADPVLFEKFVGCLNKSTLFEKAAVSTTAPGLSKLVGKCVPLEGKPDYTIEFRAPCLFAITTLEKMLRTAVKSNSAVIPNTYGMDGPFAEVTENGSTNWDNLYLSPMIAIPSSVLNDGFSNIRMRTDARCFVTWPSSTKVNKRPRVNTIIRIHNLADFNELRNALYCLLAMVGCNVSPLIATQDLTADRRAELNDLLSEFCWGSYSQPTVMEFTSPDGISDMRSKMLSEALKSLKTGYAAFLDYDDLIFPSAYKWLIDRLRQTRKAVSFGRVYVTRYETKRQVFIDRAKVYEYGYSYDEFVRDNHAPIHSFIIDLDRVDVSNVTYFDDHKYMEDYYLMLQLLTRENADWQSLKVNKYIGDYIHATDRAHTLALMCDTERNSRLKDEDYRRCAERIEALRKDLLSRTA</sequence>
<dbReference type="Gene3D" id="3.40.50.150">
    <property type="entry name" value="Vaccinia Virus protein VP39"/>
    <property type="match status" value="1"/>
</dbReference>
<dbReference type="CDD" id="cd11579">
    <property type="entry name" value="Glyco_tran_WbsX"/>
    <property type="match status" value="1"/>
</dbReference>
<dbReference type="Pfam" id="PF13578">
    <property type="entry name" value="Methyltransf_24"/>
    <property type="match status" value="1"/>
</dbReference>
<comment type="caution">
    <text evidence="2">The sequence shown here is derived from an EMBL/GenBank/DDBJ whole genome shotgun (WGS) entry which is preliminary data.</text>
</comment>
<keyword evidence="3" id="KW-1185">Reference proteome</keyword>
<dbReference type="PANTHER" id="PTHR41244">
    <property type="entry name" value="RHAMNAN SYNTHESIS F"/>
    <property type="match status" value="1"/>
</dbReference>
<organism evidence="2 3">
    <name type="scientific">Falsochrobactrum ovis</name>
    <dbReference type="NCBI Taxonomy" id="1293442"/>
    <lineage>
        <taxon>Bacteria</taxon>
        <taxon>Pseudomonadati</taxon>
        <taxon>Pseudomonadota</taxon>
        <taxon>Alphaproteobacteria</taxon>
        <taxon>Hyphomicrobiales</taxon>
        <taxon>Brucellaceae</taxon>
        <taxon>Falsochrobactrum</taxon>
    </lineage>
</organism>
<dbReference type="Proteomes" id="UP000249453">
    <property type="component" value="Unassembled WGS sequence"/>
</dbReference>
<dbReference type="Pfam" id="PF05045">
    <property type="entry name" value="RgpF"/>
    <property type="match status" value="1"/>
</dbReference>
<dbReference type="EMBL" id="QLMK01000002">
    <property type="protein sequence ID" value="RAK32199.1"/>
    <property type="molecule type" value="Genomic_DNA"/>
</dbReference>
<accession>A0A364JXR7</accession>
<evidence type="ECO:0000313" key="2">
    <source>
        <dbReference type="EMBL" id="RAK32199.1"/>
    </source>
</evidence>
<dbReference type="Pfam" id="PF14307">
    <property type="entry name" value="Glyco_tran_WbsX"/>
    <property type="match status" value="1"/>
</dbReference>
<gene>
    <name evidence="2" type="ORF">C7374_102199</name>
</gene>
<keyword evidence="1" id="KW-0175">Coiled coil</keyword>
<protein>
    <submittedName>
        <fullName evidence="2">Methyltransferase family protein</fullName>
    </submittedName>
</protein>